<evidence type="ECO:0000313" key="1">
    <source>
        <dbReference type="EMBL" id="EEY64272.1"/>
    </source>
</evidence>
<sequence>MEVTALKLHGRHSAVRPNVFIGSIGASPQTYSSIGNAKRLTRPGSVALALRRDELNTKFSSSQRGLPVVGAFTLDCVMFDAAKDICFSKCHSPTTILADSKRTIAYHIRIDLEHTAQTRPSLVVVDAQIIEILLHLPKHKPPSPPNLLRGAAPVRQSRFTVPPLTTSPAALHCPSPTAALCFAAPGLTALRSPALWSRCAPLLQSAGSLRRVSFVRRPVPAP</sequence>
<name>D0MXA9_PHYIT</name>
<dbReference type="RefSeq" id="XP_002907708.1">
    <property type="nucleotide sequence ID" value="XM_002907662.1"/>
</dbReference>
<dbReference type="HOGENOM" id="CLU_1247490_0_0_1"/>
<dbReference type="InParanoid" id="D0MXA9"/>
<dbReference type="Proteomes" id="UP000006643">
    <property type="component" value="Unassembled WGS sequence"/>
</dbReference>
<organism evidence="1 2">
    <name type="scientific">Phytophthora infestans (strain T30-4)</name>
    <name type="common">Potato late blight agent</name>
    <dbReference type="NCBI Taxonomy" id="403677"/>
    <lineage>
        <taxon>Eukaryota</taxon>
        <taxon>Sar</taxon>
        <taxon>Stramenopiles</taxon>
        <taxon>Oomycota</taxon>
        <taxon>Peronosporomycetes</taxon>
        <taxon>Peronosporales</taxon>
        <taxon>Peronosporaceae</taxon>
        <taxon>Phytophthora</taxon>
    </lineage>
</organism>
<proteinExistence type="predicted"/>
<reference evidence="2" key="1">
    <citation type="journal article" date="2009" name="Nature">
        <title>Genome sequence and analysis of the Irish potato famine pathogen Phytophthora infestans.</title>
        <authorList>
            <consortium name="The Broad Institute Genome Sequencing Platform"/>
            <person name="Haas B.J."/>
            <person name="Kamoun S."/>
            <person name="Zody M.C."/>
            <person name="Jiang R.H."/>
            <person name="Handsaker R.E."/>
            <person name="Cano L.M."/>
            <person name="Grabherr M."/>
            <person name="Kodira C.D."/>
            <person name="Raffaele S."/>
            <person name="Torto-Alalibo T."/>
            <person name="Bozkurt T.O."/>
            <person name="Ah-Fong A.M."/>
            <person name="Alvarado L."/>
            <person name="Anderson V.L."/>
            <person name="Armstrong M.R."/>
            <person name="Avrova A."/>
            <person name="Baxter L."/>
            <person name="Beynon J."/>
            <person name="Boevink P.C."/>
            <person name="Bollmann S.R."/>
            <person name="Bos J.I."/>
            <person name="Bulone V."/>
            <person name="Cai G."/>
            <person name="Cakir C."/>
            <person name="Carrington J.C."/>
            <person name="Chawner M."/>
            <person name="Conti L."/>
            <person name="Costanzo S."/>
            <person name="Ewan R."/>
            <person name="Fahlgren N."/>
            <person name="Fischbach M.A."/>
            <person name="Fugelstad J."/>
            <person name="Gilroy E.M."/>
            <person name="Gnerre S."/>
            <person name="Green P.J."/>
            <person name="Grenville-Briggs L.J."/>
            <person name="Griffith J."/>
            <person name="Grunwald N.J."/>
            <person name="Horn K."/>
            <person name="Horner N.R."/>
            <person name="Hu C.H."/>
            <person name="Huitema E."/>
            <person name="Jeong D.H."/>
            <person name="Jones A.M."/>
            <person name="Jones J.D."/>
            <person name="Jones R.W."/>
            <person name="Karlsson E.K."/>
            <person name="Kunjeti S.G."/>
            <person name="Lamour K."/>
            <person name="Liu Z."/>
            <person name="Ma L."/>
            <person name="Maclean D."/>
            <person name="Chibucos M.C."/>
            <person name="McDonald H."/>
            <person name="McWalters J."/>
            <person name="Meijer H.J."/>
            <person name="Morgan W."/>
            <person name="Morris P.F."/>
            <person name="Munro C.A."/>
            <person name="O'Neill K."/>
            <person name="Ospina-Giraldo M."/>
            <person name="Pinzon A."/>
            <person name="Pritchard L."/>
            <person name="Ramsahoye B."/>
            <person name="Ren Q."/>
            <person name="Restrepo S."/>
            <person name="Roy S."/>
            <person name="Sadanandom A."/>
            <person name="Savidor A."/>
            <person name="Schornack S."/>
            <person name="Schwartz D.C."/>
            <person name="Schumann U.D."/>
            <person name="Schwessinger B."/>
            <person name="Seyer L."/>
            <person name="Sharpe T."/>
            <person name="Silvar C."/>
            <person name="Song J."/>
            <person name="Studholme D.J."/>
            <person name="Sykes S."/>
            <person name="Thines M."/>
            <person name="van de Vondervoort P.J."/>
            <person name="Phuntumart V."/>
            <person name="Wawra S."/>
            <person name="Weide R."/>
            <person name="Win J."/>
            <person name="Young C."/>
            <person name="Zhou S."/>
            <person name="Fry W."/>
            <person name="Meyers B.C."/>
            <person name="van West P."/>
            <person name="Ristaino J."/>
            <person name="Govers F."/>
            <person name="Birch P.R."/>
            <person name="Whisson S.C."/>
            <person name="Judelson H.S."/>
            <person name="Nusbaum C."/>
        </authorList>
    </citation>
    <scope>NUCLEOTIDE SEQUENCE [LARGE SCALE GENOMIC DNA]</scope>
    <source>
        <strain evidence="2">T30-4</strain>
    </source>
</reference>
<dbReference type="VEuPathDB" id="FungiDB:PITG_02816"/>
<accession>D0MXA9</accession>
<protein>
    <submittedName>
        <fullName evidence="1">Uncharacterized protein</fullName>
    </submittedName>
</protein>
<dbReference type="GeneID" id="9476838"/>
<dbReference type="AlphaFoldDB" id="D0MXA9"/>
<dbReference type="KEGG" id="pif:PITG_02816"/>
<keyword evidence="2" id="KW-1185">Reference proteome</keyword>
<evidence type="ECO:0000313" key="2">
    <source>
        <dbReference type="Proteomes" id="UP000006643"/>
    </source>
</evidence>
<dbReference type="EMBL" id="DS028120">
    <property type="protein sequence ID" value="EEY64272.1"/>
    <property type="molecule type" value="Genomic_DNA"/>
</dbReference>
<gene>
    <name evidence="1" type="ORF">PITG_02816</name>
</gene>